<feature type="domain" description="F-box/LRR-repeat protein 15/At3g58940/PEG3-like LRR" evidence="1">
    <location>
        <begin position="114"/>
        <end position="197"/>
    </location>
</feature>
<dbReference type="Pfam" id="PF24758">
    <property type="entry name" value="LRR_At5g56370"/>
    <property type="match status" value="1"/>
</dbReference>
<proteinExistence type="predicted"/>
<gene>
    <name evidence="2" type="ORF">BRADI_3g17503v3</name>
</gene>
<dbReference type="InterPro" id="IPR053197">
    <property type="entry name" value="F-box_SCFL_complex_component"/>
</dbReference>
<reference evidence="2" key="2">
    <citation type="submission" date="2017-06" db="EMBL/GenBank/DDBJ databases">
        <title>WGS assembly of Brachypodium distachyon.</title>
        <authorList>
            <consortium name="The International Brachypodium Initiative"/>
            <person name="Lucas S."/>
            <person name="Harmon-Smith M."/>
            <person name="Lail K."/>
            <person name="Tice H."/>
            <person name="Grimwood J."/>
            <person name="Bruce D."/>
            <person name="Barry K."/>
            <person name="Shu S."/>
            <person name="Lindquist E."/>
            <person name="Wang M."/>
            <person name="Pitluck S."/>
            <person name="Vogel J.P."/>
            <person name="Garvin D.F."/>
            <person name="Mockler T.C."/>
            <person name="Schmutz J."/>
            <person name="Rokhsar D."/>
            <person name="Bevan M.W."/>
        </authorList>
    </citation>
    <scope>NUCLEOTIDE SEQUENCE</scope>
    <source>
        <strain evidence="2">Bd21</strain>
    </source>
</reference>
<dbReference type="InterPro" id="IPR032675">
    <property type="entry name" value="LRR_dom_sf"/>
</dbReference>
<dbReference type="Gramene" id="KQJ95490">
    <property type="protein sequence ID" value="KQJ95490"/>
    <property type="gene ID" value="BRADI_3g17503v3"/>
</dbReference>
<dbReference type="InParanoid" id="A0A0Q3HPT9"/>
<dbReference type="InterPro" id="IPR036047">
    <property type="entry name" value="F-box-like_dom_sf"/>
</dbReference>
<keyword evidence="4" id="KW-1185">Reference proteome</keyword>
<reference evidence="3" key="3">
    <citation type="submission" date="2018-08" db="UniProtKB">
        <authorList>
            <consortium name="EnsemblPlants"/>
        </authorList>
    </citation>
    <scope>IDENTIFICATION</scope>
    <source>
        <strain evidence="3">cv. Bd21</strain>
    </source>
</reference>
<dbReference type="AlphaFoldDB" id="A0A0Q3HPT9"/>
<name>A0A0Q3HPT9_BRADI</name>
<dbReference type="SUPFAM" id="SSF81383">
    <property type="entry name" value="F-box domain"/>
    <property type="match status" value="1"/>
</dbReference>
<reference evidence="2 3" key="1">
    <citation type="journal article" date="2010" name="Nature">
        <title>Genome sequencing and analysis of the model grass Brachypodium distachyon.</title>
        <authorList>
            <consortium name="International Brachypodium Initiative"/>
        </authorList>
    </citation>
    <scope>NUCLEOTIDE SEQUENCE [LARGE SCALE GENOMIC DNA]</scope>
    <source>
        <strain evidence="2 3">Bd21</strain>
    </source>
</reference>
<dbReference type="Proteomes" id="UP000008810">
    <property type="component" value="Chromosome 3"/>
</dbReference>
<evidence type="ECO:0000313" key="4">
    <source>
        <dbReference type="Proteomes" id="UP000008810"/>
    </source>
</evidence>
<protein>
    <recommendedName>
        <fullName evidence="1">F-box/LRR-repeat protein 15/At3g58940/PEG3-like LRR domain-containing protein</fullName>
    </recommendedName>
</protein>
<dbReference type="EnsemblPlants" id="KQJ95490">
    <property type="protein sequence ID" value="KQJ95490"/>
    <property type="gene ID" value="BRADI_3g17503v3"/>
</dbReference>
<dbReference type="PANTHER" id="PTHR34223:SF36">
    <property type="entry name" value="F-BOX DOMAIN-CONTAINING PROTEIN"/>
    <property type="match status" value="1"/>
</dbReference>
<sequence>MEMPHKRIRLPWVQDSTRDRISNLPDDVLHHILSFTTTRLAVQMCVLSTSKEGFMKFMDNLLLYRDGPSLDNFRLRNTESNVFVSHPRAGTWVCHALNSNVLLRELFNLDHSSFTSAHLKILNLYCVYVTAHFIEKLFSGCPGLENLAIIDCHLMAFRFFSRTLKNLIIKSLSSAYGYIEDYEFEELVIDIPSLVSLCPKNIPYFAPRLVNVSSVVKASIRLHNSDIEHCNILNALPNVTDLTLESPPCPVTFSSNFVVCVN</sequence>
<accession>A0A0Q3HPT9</accession>
<dbReference type="InterPro" id="IPR055411">
    <property type="entry name" value="LRR_FXL15/At3g58940/PEG3-like"/>
</dbReference>
<dbReference type="OrthoDB" id="603691at2759"/>
<evidence type="ECO:0000313" key="3">
    <source>
        <dbReference type="EnsemblPlants" id="KQJ95490"/>
    </source>
</evidence>
<evidence type="ECO:0000313" key="2">
    <source>
        <dbReference type="EMBL" id="KQJ95490.1"/>
    </source>
</evidence>
<evidence type="ECO:0000259" key="1">
    <source>
        <dbReference type="Pfam" id="PF24758"/>
    </source>
</evidence>
<dbReference type="PANTHER" id="PTHR34223">
    <property type="entry name" value="OS11G0201299 PROTEIN"/>
    <property type="match status" value="1"/>
</dbReference>
<dbReference type="Gene3D" id="3.80.10.10">
    <property type="entry name" value="Ribonuclease Inhibitor"/>
    <property type="match status" value="1"/>
</dbReference>
<dbReference type="SUPFAM" id="SSF52047">
    <property type="entry name" value="RNI-like"/>
    <property type="match status" value="1"/>
</dbReference>
<organism evidence="2">
    <name type="scientific">Brachypodium distachyon</name>
    <name type="common">Purple false brome</name>
    <name type="synonym">Trachynia distachya</name>
    <dbReference type="NCBI Taxonomy" id="15368"/>
    <lineage>
        <taxon>Eukaryota</taxon>
        <taxon>Viridiplantae</taxon>
        <taxon>Streptophyta</taxon>
        <taxon>Embryophyta</taxon>
        <taxon>Tracheophyta</taxon>
        <taxon>Spermatophyta</taxon>
        <taxon>Magnoliopsida</taxon>
        <taxon>Liliopsida</taxon>
        <taxon>Poales</taxon>
        <taxon>Poaceae</taxon>
        <taxon>BOP clade</taxon>
        <taxon>Pooideae</taxon>
        <taxon>Stipodae</taxon>
        <taxon>Brachypodieae</taxon>
        <taxon>Brachypodium</taxon>
    </lineage>
</organism>
<dbReference type="EMBL" id="CM000882">
    <property type="protein sequence ID" value="KQJ95490.1"/>
    <property type="molecule type" value="Genomic_DNA"/>
</dbReference>